<dbReference type="Pfam" id="PF22599">
    <property type="entry name" value="SecDF_P1_head"/>
    <property type="match status" value="1"/>
</dbReference>
<dbReference type="SUPFAM" id="SSF101967">
    <property type="entry name" value="Adhesin YadA, collagen-binding domain"/>
    <property type="match status" value="1"/>
</dbReference>
<dbReference type="Pfam" id="PF13018">
    <property type="entry name" value="ESPR"/>
    <property type="match status" value="1"/>
</dbReference>
<name>A0ABY7N3C6_ALCFA</name>
<organism evidence="3 4">
    <name type="scientific">Alcaligenes faecalis</name>
    <dbReference type="NCBI Taxonomy" id="511"/>
    <lineage>
        <taxon>Bacteria</taxon>
        <taxon>Pseudomonadati</taxon>
        <taxon>Pseudomonadota</taxon>
        <taxon>Betaproteobacteria</taxon>
        <taxon>Burkholderiales</taxon>
        <taxon>Alcaligenaceae</taxon>
        <taxon>Alcaligenes</taxon>
    </lineage>
</organism>
<feature type="domain" description="ESPR" evidence="1">
    <location>
        <begin position="1"/>
        <end position="37"/>
    </location>
</feature>
<evidence type="ECO:0000259" key="2">
    <source>
        <dbReference type="Pfam" id="PF22599"/>
    </source>
</evidence>
<protein>
    <recommendedName>
        <fullName evidence="5">ESPR domain-containing protein</fullName>
    </recommendedName>
</protein>
<dbReference type="InterPro" id="IPR011049">
    <property type="entry name" value="Serralysin-like_metalloprot_C"/>
</dbReference>
<evidence type="ECO:0000313" key="4">
    <source>
        <dbReference type="Proteomes" id="UP001211866"/>
    </source>
</evidence>
<evidence type="ECO:0000259" key="1">
    <source>
        <dbReference type="Pfam" id="PF13018"/>
    </source>
</evidence>
<sequence length="405" mass="40681">MNRIYKSVWNEQTATFVAVAENTKARGKRSSGDACASQTVLEWLQGLRLRTVALALLSADVVTQPAMAQITDGWELAVDGAAPFHVIPGGAFSLTLGNNSALTQTGGTVAVALNPDLNVDSVTASGLVKVATVQGNLQANTATITNQLTAGSVSAGAGTFTGGLTAPSAIIDGNIAAKSASAVGSVNSGGVTTVSLTATGNSSLRAVNVNNNKISGLADAAVSASSTKAISGKVLYGVLNSGDGIKYFHGSSTKADSVVSGTDSTAIGPQATSSGEAALAAGLESEVTGKEAIALGARSGTGNTVENGIAIGSDAGTTSKGSDLTRVASLRTEQGQHLVRFQLNSLGARKLAEVSSGNVGPLLVLVMEDQVAQVARIGEPLKQGMIYLSMPDDAAAQRLLRQVQG</sequence>
<dbReference type="Gene3D" id="2.150.10.10">
    <property type="entry name" value="Serralysin-like metalloprotease, C-terminal"/>
    <property type="match status" value="1"/>
</dbReference>
<dbReference type="InterPro" id="IPR054384">
    <property type="entry name" value="SecDF_P1_head"/>
</dbReference>
<dbReference type="Proteomes" id="UP001211866">
    <property type="component" value="Chromosome"/>
</dbReference>
<gene>
    <name evidence="3" type="ORF">M2J83_01925</name>
</gene>
<reference evidence="3 4" key="1">
    <citation type="submission" date="2022-05" db="EMBL/GenBank/DDBJ databases">
        <title>Complete sequence of strain NY11312.</title>
        <authorList>
            <person name="Zhou D."/>
        </authorList>
    </citation>
    <scope>NUCLEOTIDE SEQUENCE [LARGE SCALE GENOMIC DNA]</scope>
    <source>
        <strain evidence="3 4">NY11312</strain>
    </source>
</reference>
<evidence type="ECO:0000313" key="3">
    <source>
        <dbReference type="EMBL" id="WBM38617.1"/>
    </source>
</evidence>
<evidence type="ECO:0008006" key="5">
    <source>
        <dbReference type="Google" id="ProtNLM"/>
    </source>
</evidence>
<dbReference type="InterPro" id="IPR024973">
    <property type="entry name" value="ESPR"/>
</dbReference>
<dbReference type="EMBL" id="CP096916">
    <property type="protein sequence ID" value="WBM38617.1"/>
    <property type="molecule type" value="Genomic_DNA"/>
</dbReference>
<proteinExistence type="predicted"/>
<feature type="domain" description="SecDF P1 head subdomain" evidence="2">
    <location>
        <begin position="320"/>
        <end position="387"/>
    </location>
</feature>
<dbReference type="RefSeq" id="WP_063689307.1">
    <property type="nucleotide sequence ID" value="NZ_CP021079.1"/>
</dbReference>
<accession>A0ABY7N3C6</accession>
<keyword evidence="4" id="KW-1185">Reference proteome</keyword>